<dbReference type="Pfam" id="PF12697">
    <property type="entry name" value="Abhydrolase_6"/>
    <property type="match status" value="1"/>
</dbReference>
<dbReference type="Gene3D" id="3.40.50.1820">
    <property type="entry name" value="alpha/beta hydrolase"/>
    <property type="match status" value="1"/>
</dbReference>
<keyword evidence="1" id="KW-0472">Membrane</keyword>
<comment type="caution">
    <text evidence="3">The sequence shown here is derived from an EMBL/GenBank/DDBJ whole genome shotgun (WGS) entry which is preliminary data.</text>
</comment>
<dbReference type="AlphaFoldDB" id="A0A8H6YLU4"/>
<dbReference type="Proteomes" id="UP000620124">
    <property type="component" value="Unassembled WGS sequence"/>
</dbReference>
<proteinExistence type="predicted"/>
<feature type="domain" description="AB hydrolase-1" evidence="2">
    <location>
        <begin position="29"/>
        <end position="279"/>
    </location>
</feature>
<dbReference type="InterPro" id="IPR029058">
    <property type="entry name" value="AB_hydrolase_fold"/>
</dbReference>
<dbReference type="InterPro" id="IPR000073">
    <property type="entry name" value="AB_hydrolase_1"/>
</dbReference>
<evidence type="ECO:0000259" key="2">
    <source>
        <dbReference type="Pfam" id="PF12697"/>
    </source>
</evidence>
<sequence>MATEKYLTLSDGRTLAYEDVGDPSSSLLVIFLHGVFGVGTAPVVLSPVFIEKRAHHITPTLAGWGESSPHSPSKSYVDALTSDMTELITHLHPNTADLRIYISGGSYGSVPAQMLYGAPFDKFPLGRNIAGCLLLAPFSPFKWHKEYTKSMTWMNYISVGPPSRILPFQPLQRIAILGLSMKLRSVDDAEAMIRQLLFDHATPEEREAFARWREQRGLEEGVFERSMAKGMFKSISKSWAGFIEVSDVVHSDWGFCPDQLDDEHTDGRPMMIAASAQDDLGPDMANWLKENYKNSKLKWVPGKHLSTLYELDNLWADLLENEPSPSPAGL</sequence>
<keyword evidence="3" id="KW-0378">Hydrolase</keyword>
<dbReference type="GO" id="GO:0016787">
    <property type="term" value="F:hydrolase activity"/>
    <property type="evidence" value="ECO:0007669"/>
    <property type="project" value="UniProtKB-KW"/>
</dbReference>
<dbReference type="SUPFAM" id="SSF53474">
    <property type="entry name" value="alpha/beta-Hydrolases"/>
    <property type="match status" value="1"/>
</dbReference>
<protein>
    <submittedName>
        <fullName evidence="3">AB hydrolase-1 domain-containing protein</fullName>
    </submittedName>
</protein>
<dbReference type="OrthoDB" id="294702at2759"/>
<name>A0A8H6YLU4_9AGAR</name>
<evidence type="ECO:0000313" key="4">
    <source>
        <dbReference type="Proteomes" id="UP000620124"/>
    </source>
</evidence>
<evidence type="ECO:0000256" key="1">
    <source>
        <dbReference type="SAM" id="Phobius"/>
    </source>
</evidence>
<accession>A0A8H6YLU4</accession>
<keyword evidence="1" id="KW-0812">Transmembrane</keyword>
<keyword evidence="4" id="KW-1185">Reference proteome</keyword>
<dbReference type="EMBL" id="JACAZI010000005">
    <property type="protein sequence ID" value="KAF7360275.1"/>
    <property type="molecule type" value="Genomic_DNA"/>
</dbReference>
<organism evidence="3 4">
    <name type="scientific">Mycena venus</name>
    <dbReference type="NCBI Taxonomy" id="2733690"/>
    <lineage>
        <taxon>Eukaryota</taxon>
        <taxon>Fungi</taxon>
        <taxon>Dikarya</taxon>
        <taxon>Basidiomycota</taxon>
        <taxon>Agaricomycotina</taxon>
        <taxon>Agaricomycetes</taxon>
        <taxon>Agaricomycetidae</taxon>
        <taxon>Agaricales</taxon>
        <taxon>Marasmiineae</taxon>
        <taxon>Mycenaceae</taxon>
        <taxon>Mycena</taxon>
    </lineage>
</organism>
<feature type="transmembrane region" description="Helical" evidence="1">
    <location>
        <begin position="27"/>
        <end position="50"/>
    </location>
</feature>
<gene>
    <name evidence="3" type="ORF">MVEN_00756800</name>
</gene>
<reference evidence="3" key="1">
    <citation type="submission" date="2020-05" db="EMBL/GenBank/DDBJ databases">
        <title>Mycena genomes resolve the evolution of fungal bioluminescence.</title>
        <authorList>
            <person name="Tsai I.J."/>
        </authorList>
    </citation>
    <scope>NUCLEOTIDE SEQUENCE</scope>
    <source>
        <strain evidence="3">CCC161011</strain>
    </source>
</reference>
<keyword evidence="1" id="KW-1133">Transmembrane helix</keyword>
<evidence type="ECO:0000313" key="3">
    <source>
        <dbReference type="EMBL" id="KAF7360275.1"/>
    </source>
</evidence>